<dbReference type="InterPro" id="IPR005844">
    <property type="entry name" value="A-D-PHexomutase_a/b/a-I"/>
</dbReference>
<dbReference type="InterPro" id="IPR016055">
    <property type="entry name" value="A-D-PHexomutase_a/b/a-I/II/III"/>
</dbReference>
<dbReference type="PROSITE" id="PS00710">
    <property type="entry name" value="PGM_PMM"/>
    <property type="match status" value="1"/>
</dbReference>
<evidence type="ECO:0000256" key="7">
    <source>
        <dbReference type="ARBA" id="ARBA00022526"/>
    </source>
</evidence>
<evidence type="ECO:0000256" key="15">
    <source>
        <dbReference type="RuleBase" id="RU004326"/>
    </source>
</evidence>
<comment type="caution">
    <text evidence="20">The sequence shown here is derived from an EMBL/GenBank/DDBJ whole genome shotgun (WGS) entry which is preliminary data.</text>
</comment>
<comment type="catalytic activity">
    <reaction evidence="1">
        <text>alpha-D-glucose 1-phosphate = alpha-D-glucose 6-phosphate</text>
        <dbReference type="Rhea" id="RHEA:23536"/>
        <dbReference type="ChEBI" id="CHEBI:58225"/>
        <dbReference type="ChEBI" id="CHEBI:58601"/>
        <dbReference type="EC" id="5.4.2.2"/>
    </reaction>
</comment>
<dbReference type="GO" id="GO:0006166">
    <property type="term" value="P:purine ribonucleoside salvage"/>
    <property type="evidence" value="ECO:0007669"/>
    <property type="project" value="TreeGrafter"/>
</dbReference>
<protein>
    <recommendedName>
        <fullName evidence="12">Phosphoglucomutase</fullName>
        <ecNumber evidence="6">5.4.2.2</ecNumber>
    </recommendedName>
    <alternativeName>
        <fullName evidence="14">Alpha-phosphoglucomutase</fullName>
    </alternativeName>
    <alternativeName>
        <fullName evidence="13">Glucose phosphomutase</fullName>
    </alternativeName>
</protein>
<evidence type="ECO:0000256" key="2">
    <source>
        <dbReference type="ARBA" id="ARBA00001946"/>
    </source>
</evidence>
<dbReference type="OrthoDB" id="9806956at2"/>
<evidence type="ECO:0000256" key="11">
    <source>
        <dbReference type="ARBA" id="ARBA00023235"/>
    </source>
</evidence>
<sequence>MNVSDDARTLYSYWVSQSDLPSDLAAELQSISGDDAAILDRFYRDLEFGTGGLRGVLGAGTNRMNIYTVRKATVGFGRYILEQAQRKNAALPKCVVGYDCRRMSREFAVEVGLVLAKLGITTYVFEHLCPTPELSFAVRQLQAQGGIMITASHNPPEYNGYKVYDENGCQVLPDDAARITALIEQTGSLFDIPVMALEEAEACGRFQWVGDAIDTAYTTRVVETIHLGELGATDRDRVKIVYTPLHGTGNLPVRSVLAQAGYKDVFVVPEQAEPDGEFSTVKSPNPEEAAALAMSVELAKSKGADIAMGTDPDADRVGIAARDQDGEYHLLSGNQVGGLLVDFVLQRRRATGKLPSDGIVLKTIVTSELGAASARKLGVQVEDTLTGFKYIGDRIAHYEQAGTGTFLFGYEESYGYLAEGFVRDKDAVQTCLLIAEMTAFYKQKGWTLLDALQDLYRRVGYFEERLISATLPGLEGVQKIRDLMTGLRKDGLNVAGMTLATVEDYESGTRTWTPDADGRETPTERLTLPQADVLKYIFTDGSWLAARPSGTEPKIKFYVGAKGLSQENCFDAVTRLCAAVEDILQAVR</sequence>
<dbReference type="PANTHER" id="PTHR45745:SF1">
    <property type="entry name" value="PHOSPHOGLUCOMUTASE 2B-RELATED"/>
    <property type="match status" value="1"/>
</dbReference>
<dbReference type="Pfam" id="PF02878">
    <property type="entry name" value="PGM_PMM_I"/>
    <property type="match status" value="1"/>
</dbReference>
<dbReference type="Pfam" id="PF02879">
    <property type="entry name" value="PGM_PMM_II"/>
    <property type="match status" value="1"/>
</dbReference>
<dbReference type="RefSeq" id="WP_054969968.1">
    <property type="nucleotide sequence ID" value="NZ_LJCO01000064.1"/>
</dbReference>
<feature type="domain" description="Alpha-D-phosphohexomutase C-terminal" evidence="16">
    <location>
        <begin position="530"/>
        <end position="562"/>
    </location>
</feature>
<comment type="similarity">
    <text evidence="5 15">Belongs to the phosphohexose mutase family.</text>
</comment>
<dbReference type="GO" id="GO:0006006">
    <property type="term" value="P:glucose metabolic process"/>
    <property type="evidence" value="ECO:0007669"/>
    <property type="project" value="UniProtKB-KW"/>
</dbReference>
<evidence type="ECO:0000256" key="10">
    <source>
        <dbReference type="ARBA" id="ARBA00022842"/>
    </source>
</evidence>
<evidence type="ECO:0000256" key="9">
    <source>
        <dbReference type="ARBA" id="ARBA00022723"/>
    </source>
</evidence>
<dbReference type="InterPro" id="IPR036900">
    <property type="entry name" value="A-D-PHexomutase_C_sf"/>
</dbReference>
<proteinExistence type="inferred from homology"/>
<keyword evidence="10 15" id="KW-0460">Magnesium</keyword>
<organism evidence="20 21">
    <name type="scientific">Alicyclobacillus ferrooxydans</name>
    <dbReference type="NCBI Taxonomy" id="471514"/>
    <lineage>
        <taxon>Bacteria</taxon>
        <taxon>Bacillati</taxon>
        <taxon>Bacillota</taxon>
        <taxon>Bacilli</taxon>
        <taxon>Bacillales</taxon>
        <taxon>Alicyclobacillaceae</taxon>
        <taxon>Alicyclobacillus</taxon>
    </lineage>
</organism>
<keyword evidence="9 15" id="KW-0479">Metal-binding</keyword>
<dbReference type="SUPFAM" id="SSF55957">
    <property type="entry name" value="Phosphoglucomutase, C-terminal domain"/>
    <property type="match status" value="1"/>
</dbReference>
<dbReference type="GO" id="GO:0004614">
    <property type="term" value="F:phosphoglucomutase activity"/>
    <property type="evidence" value="ECO:0007669"/>
    <property type="project" value="UniProtKB-EC"/>
</dbReference>
<dbReference type="AlphaFoldDB" id="A0A0P9CIY8"/>
<dbReference type="Pfam" id="PF00408">
    <property type="entry name" value="PGM_PMM_IV"/>
    <property type="match status" value="1"/>
</dbReference>
<dbReference type="InterPro" id="IPR005841">
    <property type="entry name" value="Alpha-D-phosphohexomutase_SF"/>
</dbReference>
<evidence type="ECO:0000259" key="17">
    <source>
        <dbReference type="Pfam" id="PF02878"/>
    </source>
</evidence>
<dbReference type="InterPro" id="IPR005846">
    <property type="entry name" value="A-D-PHexomutase_a/b/a-III"/>
</dbReference>
<comment type="cofactor">
    <cofactor evidence="2">
        <name>Mg(2+)</name>
        <dbReference type="ChEBI" id="CHEBI:18420"/>
    </cofactor>
</comment>
<dbReference type="CDD" id="cd05799">
    <property type="entry name" value="PGM2"/>
    <property type="match status" value="1"/>
</dbReference>
<dbReference type="PANTHER" id="PTHR45745">
    <property type="entry name" value="PHOSPHOMANNOMUTASE 45A"/>
    <property type="match status" value="1"/>
</dbReference>
<dbReference type="Pfam" id="PF02880">
    <property type="entry name" value="PGM_PMM_III"/>
    <property type="match status" value="1"/>
</dbReference>
<evidence type="ECO:0000256" key="4">
    <source>
        <dbReference type="ARBA" id="ARBA00005189"/>
    </source>
</evidence>
<dbReference type="GO" id="GO:0000287">
    <property type="term" value="F:magnesium ion binding"/>
    <property type="evidence" value="ECO:0007669"/>
    <property type="project" value="InterPro"/>
</dbReference>
<keyword evidence="11" id="KW-0413">Isomerase</keyword>
<evidence type="ECO:0000256" key="12">
    <source>
        <dbReference type="ARBA" id="ARBA00039995"/>
    </source>
</evidence>
<dbReference type="Gene3D" id="3.40.120.10">
    <property type="entry name" value="Alpha-D-Glucose-1,6-Bisphosphate, subunit A, domain 3"/>
    <property type="match status" value="3"/>
</dbReference>
<evidence type="ECO:0000256" key="1">
    <source>
        <dbReference type="ARBA" id="ARBA00000443"/>
    </source>
</evidence>
<evidence type="ECO:0000313" key="21">
    <source>
        <dbReference type="Proteomes" id="UP000050482"/>
    </source>
</evidence>
<dbReference type="Gene3D" id="3.30.310.50">
    <property type="entry name" value="Alpha-D-phosphohexomutase, C-terminal domain"/>
    <property type="match status" value="1"/>
</dbReference>
<evidence type="ECO:0000256" key="6">
    <source>
        <dbReference type="ARBA" id="ARBA00012728"/>
    </source>
</evidence>
<evidence type="ECO:0000259" key="19">
    <source>
        <dbReference type="Pfam" id="PF02880"/>
    </source>
</evidence>
<comment type="pathway">
    <text evidence="4">Lipid metabolism.</text>
</comment>
<evidence type="ECO:0000259" key="18">
    <source>
        <dbReference type="Pfam" id="PF02879"/>
    </source>
</evidence>
<dbReference type="STRING" id="471514.AN477_14965"/>
<keyword evidence="8" id="KW-0597">Phosphoprotein</keyword>
<dbReference type="InterPro" id="IPR016066">
    <property type="entry name" value="A-D-PHexomutase_CS"/>
</dbReference>
<dbReference type="Proteomes" id="UP000050482">
    <property type="component" value="Unassembled WGS sequence"/>
</dbReference>
<keyword evidence="7" id="KW-0119">Carbohydrate metabolism</keyword>
<dbReference type="InterPro" id="IPR005845">
    <property type="entry name" value="A-D-PHexomutase_a/b/a-II"/>
</dbReference>
<dbReference type="PATRIC" id="fig|471514.4.peg.2581"/>
<comment type="pathway">
    <text evidence="3">Glycolipid metabolism; diglucosyl-diacylglycerol biosynthesis.</text>
</comment>
<keyword evidence="21" id="KW-1185">Reference proteome</keyword>
<feature type="domain" description="Alpha-D-phosphohexomutase alpha/beta/alpha" evidence="19">
    <location>
        <begin position="333"/>
        <end position="456"/>
    </location>
</feature>
<name>A0A0P9CIY8_9BACL</name>
<evidence type="ECO:0000256" key="14">
    <source>
        <dbReference type="ARBA" id="ARBA00041467"/>
    </source>
</evidence>
<evidence type="ECO:0000256" key="13">
    <source>
        <dbReference type="ARBA" id="ARBA00041398"/>
    </source>
</evidence>
<evidence type="ECO:0000259" key="16">
    <source>
        <dbReference type="Pfam" id="PF00408"/>
    </source>
</evidence>
<dbReference type="PRINTS" id="PR00509">
    <property type="entry name" value="PGMPMM"/>
</dbReference>
<dbReference type="GO" id="GO:0008973">
    <property type="term" value="F:phosphopentomutase activity"/>
    <property type="evidence" value="ECO:0007669"/>
    <property type="project" value="TreeGrafter"/>
</dbReference>
<dbReference type="EMBL" id="LJCO01000064">
    <property type="protein sequence ID" value="KPV42971.1"/>
    <property type="molecule type" value="Genomic_DNA"/>
</dbReference>
<reference evidence="20 21" key="1">
    <citation type="submission" date="2015-09" db="EMBL/GenBank/DDBJ databases">
        <title>Draft genome sequence of Alicyclobacillus ferrooxydans DSM 22381.</title>
        <authorList>
            <person name="Hemp J."/>
        </authorList>
    </citation>
    <scope>NUCLEOTIDE SEQUENCE [LARGE SCALE GENOMIC DNA]</scope>
    <source>
        <strain evidence="20 21">TC-34</strain>
    </source>
</reference>
<feature type="domain" description="Alpha-D-phosphohexomutase alpha/beta/alpha" evidence="18">
    <location>
        <begin position="216"/>
        <end position="326"/>
    </location>
</feature>
<feature type="domain" description="Alpha-D-phosphohexomutase alpha/beta/alpha" evidence="17">
    <location>
        <begin position="47"/>
        <end position="186"/>
    </location>
</feature>
<evidence type="ECO:0000256" key="3">
    <source>
        <dbReference type="ARBA" id="ARBA00005164"/>
    </source>
</evidence>
<gene>
    <name evidence="20" type="ORF">AN477_14965</name>
</gene>
<evidence type="ECO:0000313" key="20">
    <source>
        <dbReference type="EMBL" id="KPV42971.1"/>
    </source>
</evidence>
<evidence type="ECO:0000256" key="5">
    <source>
        <dbReference type="ARBA" id="ARBA00010231"/>
    </source>
</evidence>
<dbReference type="SUPFAM" id="SSF53738">
    <property type="entry name" value="Phosphoglucomutase, first 3 domains"/>
    <property type="match status" value="3"/>
</dbReference>
<dbReference type="InterPro" id="IPR005843">
    <property type="entry name" value="A-D-PHexomutase_C"/>
</dbReference>
<dbReference type="EC" id="5.4.2.2" evidence="6"/>
<evidence type="ECO:0000256" key="8">
    <source>
        <dbReference type="ARBA" id="ARBA00022553"/>
    </source>
</evidence>
<keyword evidence="7" id="KW-0313">Glucose metabolism</keyword>
<accession>A0A0P9CIY8</accession>